<keyword evidence="2" id="KW-1185">Reference proteome</keyword>
<reference evidence="3" key="1">
    <citation type="submission" date="2025-08" db="UniProtKB">
        <authorList>
            <consortium name="RefSeq"/>
        </authorList>
    </citation>
    <scope>IDENTIFICATION</scope>
    <source>
        <tissue evidence="3">Cell line</tissue>
    </source>
</reference>
<evidence type="ECO:0000313" key="2">
    <source>
        <dbReference type="Proteomes" id="UP001652641"/>
    </source>
</evidence>
<dbReference type="Proteomes" id="UP001652641">
    <property type="component" value="Chromosome 14"/>
</dbReference>
<evidence type="ECO:0008006" key="4">
    <source>
        <dbReference type="Google" id="ProtNLM"/>
    </source>
</evidence>
<gene>
    <name evidence="3" type="primary">LOC112928137</name>
</gene>
<feature type="compositionally biased region" description="Basic residues" evidence="1">
    <location>
        <begin position="157"/>
        <end position="173"/>
    </location>
</feature>
<dbReference type="RefSeq" id="XP_072591251.1">
    <property type="nucleotide sequence ID" value="XM_072735150.1"/>
</dbReference>
<feature type="compositionally biased region" description="Basic and acidic residues" evidence="1">
    <location>
        <begin position="147"/>
        <end position="156"/>
    </location>
</feature>
<feature type="compositionally biased region" description="Gly residues" evidence="1">
    <location>
        <begin position="137"/>
        <end position="146"/>
    </location>
</feature>
<name>A0ABM4YLS8_VULVU</name>
<sequence length="208" mass="21958">MLAVRAARFAPPMHEGARRARALVQLRRRGSRPQPTLQVPFRRRWVGGGCPCGCRGPSRWSRAVSSRAAASPPVPAATVPVPRVTAGPRCAGTPAASKAGAALLFPPTGGETEARGGRGEPAEVSPGSRPRSWLRGGPLGAGPGGRGSRDGPAERGRRVRSRGPPRPGMRTRTRPSAPGRGSAAYQMSPLFAEVSWELYQEHSRPQCP</sequence>
<dbReference type="GeneID" id="112928137"/>
<feature type="compositionally biased region" description="Low complexity" evidence="1">
    <location>
        <begin position="101"/>
        <end position="111"/>
    </location>
</feature>
<evidence type="ECO:0000256" key="1">
    <source>
        <dbReference type="SAM" id="MobiDB-lite"/>
    </source>
</evidence>
<feature type="compositionally biased region" description="Basic and acidic residues" evidence="1">
    <location>
        <begin position="112"/>
        <end position="121"/>
    </location>
</feature>
<accession>A0ABM4YLS8</accession>
<evidence type="ECO:0000313" key="3">
    <source>
        <dbReference type="RefSeq" id="XP_072591251.1"/>
    </source>
</evidence>
<protein>
    <recommendedName>
        <fullName evidence="4">Translation initiation factor IF-2-like</fullName>
    </recommendedName>
</protein>
<organism evidence="2 3">
    <name type="scientific">Vulpes vulpes</name>
    <name type="common">Red fox</name>
    <dbReference type="NCBI Taxonomy" id="9627"/>
    <lineage>
        <taxon>Eukaryota</taxon>
        <taxon>Metazoa</taxon>
        <taxon>Chordata</taxon>
        <taxon>Craniata</taxon>
        <taxon>Vertebrata</taxon>
        <taxon>Euteleostomi</taxon>
        <taxon>Mammalia</taxon>
        <taxon>Eutheria</taxon>
        <taxon>Laurasiatheria</taxon>
        <taxon>Carnivora</taxon>
        <taxon>Caniformia</taxon>
        <taxon>Canidae</taxon>
        <taxon>Vulpes</taxon>
    </lineage>
</organism>
<feature type="region of interest" description="Disordered" evidence="1">
    <location>
        <begin position="101"/>
        <end position="186"/>
    </location>
</feature>
<proteinExistence type="predicted"/>